<dbReference type="PANTHER" id="PTHR43133">
    <property type="entry name" value="RNA POLYMERASE ECF-TYPE SIGMA FACTO"/>
    <property type="match status" value="1"/>
</dbReference>
<dbReference type="SUPFAM" id="SSF88946">
    <property type="entry name" value="Sigma2 domain of RNA polymerase sigma factors"/>
    <property type="match status" value="1"/>
</dbReference>
<dbReference type="InterPro" id="IPR014327">
    <property type="entry name" value="RNA_pol_sigma70_bacteroid"/>
</dbReference>
<evidence type="ECO:0000256" key="4">
    <source>
        <dbReference type="ARBA" id="ARBA00023163"/>
    </source>
</evidence>
<organism evidence="7 8">
    <name type="scientific">Chitinophaga lutea</name>
    <dbReference type="NCBI Taxonomy" id="2488634"/>
    <lineage>
        <taxon>Bacteria</taxon>
        <taxon>Pseudomonadati</taxon>
        <taxon>Bacteroidota</taxon>
        <taxon>Chitinophagia</taxon>
        <taxon>Chitinophagales</taxon>
        <taxon>Chitinophagaceae</taxon>
        <taxon>Chitinophaga</taxon>
    </lineage>
</organism>
<comment type="similarity">
    <text evidence="1">Belongs to the sigma-70 factor family. ECF subfamily.</text>
</comment>
<dbReference type="NCBIfam" id="TIGR02937">
    <property type="entry name" value="sigma70-ECF"/>
    <property type="match status" value="1"/>
</dbReference>
<dbReference type="GO" id="GO:0003677">
    <property type="term" value="F:DNA binding"/>
    <property type="evidence" value="ECO:0007669"/>
    <property type="project" value="InterPro"/>
</dbReference>
<dbReference type="OrthoDB" id="655312at2"/>
<keyword evidence="3" id="KW-0731">Sigma factor</keyword>
<name>A0A3N4PYG5_9BACT</name>
<dbReference type="InterPro" id="IPR036388">
    <property type="entry name" value="WH-like_DNA-bd_sf"/>
</dbReference>
<dbReference type="Pfam" id="PF04542">
    <property type="entry name" value="Sigma70_r2"/>
    <property type="match status" value="1"/>
</dbReference>
<keyword evidence="8" id="KW-1185">Reference proteome</keyword>
<evidence type="ECO:0000313" key="8">
    <source>
        <dbReference type="Proteomes" id="UP000278351"/>
    </source>
</evidence>
<dbReference type="Gene3D" id="1.10.10.10">
    <property type="entry name" value="Winged helix-like DNA-binding domain superfamily/Winged helix DNA-binding domain"/>
    <property type="match status" value="1"/>
</dbReference>
<protein>
    <submittedName>
        <fullName evidence="7">RNA polymerase sigma-70 factor</fullName>
    </submittedName>
</protein>
<dbReference type="InterPro" id="IPR014284">
    <property type="entry name" value="RNA_pol_sigma-70_dom"/>
</dbReference>
<dbReference type="AlphaFoldDB" id="A0A3N4PYG5"/>
<dbReference type="NCBIfam" id="TIGR02985">
    <property type="entry name" value="Sig70_bacteroi1"/>
    <property type="match status" value="1"/>
</dbReference>
<accession>A0A3N4PYG5</accession>
<dbReference type="InterPro" id="IPR013325">
    <property type="entry name" value="RNA_pol_sigma_r2"/>
</dbReference>
<keyword evidence="4" id="KW-0804">Transcription</keyword>
<evidence type="ECO:0000313" key="7">
    <source>
        <dbReference type="EMBL" id="RPE09117.1"/>
    </source>
</evidence>
<evidence type="ECO:0000256" key="2">
    <source>
        <dbReference type="ARBA" id="ARBA00023015"/>
    </source>
</evidence>
<reference evidence="7 8" key="1">
    <citation type="submission" date="2018-11" db="EMBL/GenBank/DDBJ databases">
        <title>Chitinophaga lutea sp.nov., isolate from arsenic contaminated soil.</title>
        <authorList>
            <person name="Zong Y."/>
        </authorList>
    </citation>
    <scope>NUCLEOTIDE SEQUENCE [LARGE SCALE GENOMIC DNA]</scope>
    <source>
        <strain evidence="7 8">ZY74</strain>
    </source>
</reference>
<gene>
    <name evidence="7" type="ORF">EGT74_19095</name>
</gene>
<feature type="domain" description="RNA polymerase sigma factor 70 region 4 type 2" evidence="6">
    <location>
        <begin position="121"/>
        <end position="171"/>
    </location>
</feature>
<evidence type="ECO:0000256" key="3">
    <source>
        <dbReference type="ARBA" id="ARBA00023082"/>
    </source>
</evidence>
<keyword evidence="2" id="KW-0805">Transcription regulation</keyword>
<dbReference type="GO" id="GO:0016987">
    <property type="term" value="F:sigma factor activity"/>
    <property type="evidence" value="ECO:0007669"/>
    <property type="project" value="UniProtKB-KW"/>
</dbReference>
<sequence length="195" mass="22920">MSERIPHTTAENSEKTLELIFVDIFRQHESRLYALARKLTKSDLFAGDIIQEVFIKLWEQRGQLSEIDNMEAWLYRLTENKVIDFLRKAAADDRLREALWQSLAHNAQETESQVATREYHRMLQKAINSLPPQRRLIYQLNREKGLNYRQIAEELRISRHTVKNQLSTALQSIRSFILKTSGPLSLLFVKYFSGE</sequence>
<dbReference type="SUPFAM" id="SSF88659">
    <property type="entry name" value="Sigma3 and sigma4 domains of RNA polymerase sigma factors"/>
    <property type="match status" value="1"/>
</dbReference>
<dbReference type="PANTHER" id="PTHR43133:SF46">
    <property type="entry name" value="RNA POLYMERASE SIGMA-70 FACTOR ECF SUBFAMILY"/>
    <property type="match status" value="1"/>
</dbReference>
<dbReference type="Proteomes" id="UP000278351">
    <property type="component" value="Unassembled WGS sequence"/>
</dbReference>
<dbReference type="EMBL" id="RPDH01000002">
    <property type="protein sequence ID" value="RPE09117.1"/>
    <property type="molecule type" value="Genomic_DNA"/>
</dbReference>
<dbReference type="InterPro" id="IPR039425">
    <property type="entry name" value="RNA_pol_sigma-70-like"/>
</dbReference>
<feature type="domain" description="RNA polymerase sigma-70 region 2" evidence="5">
    <location>
        <begin position="24"/>
        <end position="90"/>
    </location>
</feature>
<dbReference type="InterPro" id="IPR007627">
    <property type="entry name" value="RNA_pol_sigma70_r2"/>
</dbReference>
<evidence type="ECO:0000256" key="1">
    <source>
        <dbReference type="ARBA" id="ARBA00010641"/>
    </source>
</evidence>
<evidence type="ECO:0000259" key="6">
    <source>
        <dbReference type="Pfam" id="PF08281"/>
    </source>
</evidence>
<evidence type="ECO:0000259" key="5">
    <source>
        <dbReference type="Pfam" id="PF04542"/>
    </source>
</evidence>
<proteinExistence type="inferred from homology"/>
<dbReference type="InterPro" id="IPR013249">
    <property type="entry name" value="RNA_pol_sigma70_r4_t2"/>
</dbReference>
<dbReference type="GO" id="GO:0006352">
    <property type="term" value="P:DNA-templated transcription initiation"/>
    <property type="evidence" value="ECO:0007669"/>
    <property type="project" value="InterPro"/>
</dbReference>
<dbReference type="Gene3D" id="1.10.1740.10">
    <property type="match status" value="1"/>
</dbReference>
<dbReference type="InterPro" id="IPR013324">
    <property type="entry name" value="RNA_pol_sigma_r3/r4-like"/>
</dbReference>
<dbReference type="Pfam" id="PF08281">
    <property type="entry name" value="Sigma70_r4_2"/>
    <property type="match status" value="1"/>
</dbReference>
<comment type="caution">
    <text evidence="7">The sequence shown here is derived from an EMBL/GenBank/DDBJ whole genome shotgun (WGS) entry which is preliminary data.</text>
</comment>
<dbReference type="RefSeq" id="WP_123848115.1">
    <property type="nucleotide sequence ID" value="NZ_RPDH01000002.1"/>
</dbReference>